<organism evidence="1 2">
    <name type="scientific">Rhinolophus ferrumequinum</name>
    <name type="common">Greater horseshoe bat</name>
    <dbReference type="NCBI Taxonomy" id="59479"/>
    <lineage>
        <taxon>Eukaryota</taxon>
        <taxon>Metazoa</taxon>
        <taxon>Chordata</taxon>
        <taxon>Craniata</taxon>
        <taxon>Vertebrata</taxon>
        <taxon>Euteleostomi</taxon>
        <taxon>Mammalia</taxon>
        <taxon>Eutheria</taxon>
        <taxon>Laurasiatheria</taxon>
        <taxon>Chiroptera</taxon>
        <taxon>Yinpterochiroptera</taxon>
        <taxon>Rhinolophoidea</taxon>
        <taxon>Rhinolophidae</taxon>
        <taxon>Rhinolophinae</taxon>
        <taxon>Rhinolophus</taxon>
    </lineage>
</organism>
<dbReference type="AlphaFoldDB" id="A0A7J7ZDB1"/>
<accession>A0A7J7ZDB1</accession>
<gene>
    <name evidence="1" type="ORF">mRhiFer1_009782</name>
</gene>
<dbReference type="Proteomes" id="UP000585614">
    <property type="component" value="Unassembled WGS sequence"/>
</dbReference>
<evidence type="ECO:0000313" key="2">
    <source>
        <dbReference type="Proteomes" id="UP000585614"/>
    </source>
</evidence>
<comment type="caution">
    <text evidence="1">The sequence shown here is derived from an EMBL/GenBank/DDBJ whole genome shotgun (WGS) entry which is preliminary data.</text>
</comment>
<protein>
    <submittedName>
        <fullName evidence="1">Uncharacterized protein</fullName>
    </submittedName>
</protein>
<sequence>MVGKLSFVYCFLKYIKIKKETIATIKLPWLFFSLLKYWSNGLSMTLPVLYQITRVSLCRKIFYFQNLNLPNSETFFSCQGRCIHVLLELPAPRAYFVMLDINVITFWDTKILKLLLCFKYIYSIKNNAQTFQ</sequence>
<proteinExistence type="predicted"/>
<reference evidence="1 2" key="1">
    <citation type="journal article" date="2020" name="Nature">
        <title>Six reference-quality genomes reveal evolution of bat adaptations.</title>
        <authorList>
            <person name="Jebb D."/>
            <person name="Huang Z."/>
            <person name="Pippel M."/>
            <person name="Hughes G.M."/>
            <person name="Lavrichenko K."/>
            <person name="Devanna P."/>
            <person name="Winkler S."/>
            <person name="Jermiin L.S."/>
            <person name="Skirmuntt E.C."/>
            <person name="Katzourakis A."/>
            <person name="Burkitt-Gray L."/>
            <person name="Ray D.A."/>
            <person name="Sullivan K.A.M."/>
            <person name="Roscito J.G."/>
            <person name="Kirilenko B.M."/>
            <person name="Davalos L.M."/>
            <person name="Corthals A.P."/>
            <person name="Power M.L."/>
            <person name="Jones G."/>
            <person name="Ransome R.D."/>
            <person name="Dechmann D.K.N."/>
            <person name="Locatelli A.G."/>
            <person name="Puechmaille S.J."/>
            <person name="Fedrigo O."/>
            <person name="Jarvis E.D."/>
            <person name="Hiller M."/>
            <person name="Vernes S.C."/>
            <person name="Myers E.W."/>
            <person name="Teeling E.C."/>
        </authorList>
    </citation>
    <scope>NUCLEOTIDE SEQUENCE [LARGE SCALE GENOMIC DNA]</scope>
    <source>
        <strain evidence="1">MRhiFer1</strain>
        <tissue evidence="1">Lung</tissue>
    </source>
</reference>
<dbReference type="EMBL" id="JACAGC010000004">
    <property type="protein sequence ID" value="KAF6372045.1"/>
    <property type="molecule type" value="Genomic_DNA"/>
</dbReference>
<evidence type="ECO:0000313" key="1">
    <source>
        <dbReference type="EMBL" id="KAF6372045.1"/>
    </source>
</evidence>
<name>A0A7J7ZDB1_RHIFE</name>